<feature type="non-terminal residue" evidence="2">
    <location>
        <position position="1"/>
    </location>
</feature>
<sequence>VAMWKDENRPDVQKMCLEFQHPEGAARAVEQLDERKLHPRGDLLRVTFSYKKELFINANSLFKVDLTRGPRLPSTPPNPKAPPPPPETPHQPATRGRAQVSSRERNSFPPPQRPHPLPSRGQDPMPSSSSRHAGAPGQPRPGGPRGVQPGGPAAESEKPFLRGRRHREKRGVLEPGLQPPPPWNEQTRRGPSYPDMLSLSAQVTREGGDRRKDASALRASAHVTREGGDSHVRSSSPMQGRGRGESAVLLPRGGSGHPLPQAGSAPGRGGFPTLADSPSLTPQGEQHQNHQQQSPRILRLPSQQQQEQGQGVLAQQQQQQPPGNTATGLAEPPSQRLPSASSVSGITGIVPEQAQTATVPAAQPQPQRAPLTPANLPLPLSQQLTAPALPFSLSNPPGGWVQPGVAAETPFPAGLPETTLMGSVPPGGGGGTLTPAQTVNAMTTLMSPYFHYPQLLPPVFPHIPASAIPFAQQQQQQQQQDEVGSAGGTGFGLGEG</sequence>
<feature type="compositionally biased region" description="Pro residues" evidence="1">
    <location>
        <begin position="108"/>
        <end position="117"/>
    </location>
</feature>
<organism evidence="2">
    <name type="scientific">Chromera velia CCMP2878</name>
    <dbReference type="NCBI Taxonomy" id="1169474"/>
    <lineage>
        <taxon>Eukaryota</taxon>
        <taxon>Sar</taxon>
        <taxon>Alveolata</taxon>
        <taxon>Colpodellida</taxon>
        <taxon>Chromeraceae</taxon>
        <taxon>Chromera</taxon>
    </lineage>
</organism>
<proteinExistence type="predicted"/>
<feature type="region of interest" description="Disordered" evidence="1">
    <location>
        <begin position="356"/>
        <end position="376"/>
    </location>
</feature>
<feature type="compositionally biased region" description="Gly residues" evidence="1">
    <location>
        <begin position="485"/>
        <end position="496"/>
    </location>
</feature>
<feature type="region of interest" description="Disordered" evidence="1">
    <location>
        <begin position="66"/>
        <end position="343"/>
    </location>
</feature>
<feature type="region of interest" description="Disordered" evidence="1">
    <location>
        <begin position="470"/>
        <end position="496"/>
    </location>
</feature>
<evidence type="ECO:0000256" key="1">
    <source>
        <dbReference type="SAM" id="MobiDB-lite"/>
    </source>
</evidence>
<feature type="compositionally biased region" description="Pro residues" evidence="1">
    <location>
        <begin position="73"/>
        <end position="89"/>
    </location>
</feature>
<name>A0A0G4I0Q2_9ALVE</name>
<dbReference type="AlphaFoldDB" id="A0A0G4I0Q2"/>
<feature type="compositionally biased region" description="Basic and acidic residues" evidence="1">
    <location>
        <begin position="206"/>
        <end position="215"/>
    </location>
</feature>
<gene>
    <name evidence="2" type="ORF">Cvel_34452</name>
</gene>
<evidence type="ECO:0000313" key="2">
    <source>
        <dbReference type="EMBL" id="CEM50442.1"/>
    </source>
</evidence>
<dbReference type="EMBL" id="CDMZ01004661">
    <property type="protein sequence ID" value="CEM50442.1"/>
    <property type="molecule type" value="Genomic_DNA"/>
</dbReference>
<feature type="compositionally biased region" description="Low complexity" evidence="1">
    <location>
        <begin position="303"/>
        <end position="320"/>
    </location>
</feature>
<reference evidence="2" key="1">
    <citation type="submission" date="2014-11" db="EMBL/GenBank/DDBJ databases">
        <authorList>
            <person name="Otto D Thomas"/>
            <person name="Naeem Raeece"/>
        </authorList>
    </citation>
    <scope>NUCLEOTIDE SEQUENCE</scope>
</reference>
<feature type="compositionally biased region" description="Basic and acidic residues" evidence="1">
    <location>
        <begin position="223"/>
        <end position="232"/>
    </location>
</feature>
<accession>A0A0G4I0Q2</accession>
<protein>
    <submittedName>
        <fullName evidence="2">Uncharacterized protein</fullName>
    </submittedName>
</protein>
<feature type="compositionally biased region" description="Low complexity" evidence="1">
    <location>
        <begin position="283"/>
        <end position="293"/>
    </location>
</feature>
<dbReference type="VEuPathDB" id="CryptoDB:Cvel_34452"/>